<evidence type="ECO:0000256" key="1">
    <source>
        <dbReference type="SAM" id="SignalP"/>
    </source>
</evidence>
<gene>
    <name evidence="2" type="ORF">C5L14_27670</name>
</gene>
<keyword evidence="3" id="KW-1185">Reference proteome</keyword>
<dbReference type="AlphaFoldDB" id="A0A2S9Q4N0"/>
<feature type="signal peptide" evidence="1">
    <location>
        <begin position="1"/>
        <end position="28"/>
    </location>
</feature>
<reference evidence="2 3" key="1">
    <citation type="submission" date="2018-02" db="EMBL/GenBank/DDBJ databases">
        <title>Whole genome sequencing of endophytic bacterium.</title>
        <authorList>
            <person name="Eedara R."/>
            <person name="Podile A.R."/>
        </authorList>
    </citation>
    <scope>NUCLEOTIDE SEQUENCE [LARGE SCALE GENOMIC DNA]</scope>
    <source>
        <strain evidence="2 3">RP1T</strain>
    </source>
</reference>
<protein>
    <recommendedName>
        <fullName evidence="4">DUF3313 domain-containing protein</fullName>
    </recommendedName>
</protein>
<dbReference type="EMBL" id="PUEJ01000014">
    <property type="protein sequence ID" value="PRH84322.1"/>
    <property type="molecule type" value="Genomic_DNA"/>
</dbReference>
<name>A0A2S9Q4N0_9HYPH</name>
<dbReference type="RefSeq" id="WP_105865285.1">
    <property type="nucleotide sequence ID" value="NZ_PUEJ01000014.1"/>
</dbReference>
<evidence type="ECO:0000313" key="2">
    <source>
        <dbReference type="EMBL" id="PRH84322.1"/>
    </source>
</evidence>
<comment type="caution">
    <text evidence="2">The sequence shown here is derived from an EMBL/GenBank/DDBJ whole genome shotgun (WGS) entry which is preliminary data.</text>
</comment>
<keyword evidence="1" id="KW-0732">Signal</keyword>
<accession>A0A2S9Q4N0</accession>
<evidence type="ECO:0000313" key="3">
    <source>
        <dbReference type="Proteomes" id="UP000237682"/>
    </source>
</evidence>
<evidence type="ECO:0008006" key="4">
    <source>
        <dbReference type="Google" id="ProtNLM"/>
    </source>
</evidence>
<organism evidence="2 3">
    <name type="scientific">Labrys okinawensis</name>
    <dbReference type="NCBI Taxonomy" id="346911"/>
    <lineage>
        <taxon>Bacteria</taxon>
        <taxon>Pseudomonadati</taxon>
        <taxon>Pseudomonadota</taxon>
        <taxon>Alphaproteobacteria</taxon>
        <taxon>Hyphomicrobiales</taxon>
        <taxon>Xanthobacteraceae</taxon>
        <taxon>Labrys</taxon>
    </lineage>
</organism>
<dbReference type="OrthoDB" id="8442819at2"/>
<dbReference type="Proteomes" id="UP000237682">
    <property type="component" value="Unassembled WGS sequence"/>
</dbReference>
<feature type="chain" id="PRO_5015445007" description="DUF3313 domain-containing protein" evidence="1">
    <location>
        <begin position="29"/>
        <end position="160"/>
    </location>
</feature>
<proteinExistence type="predicted"/>
<sequence length="160" mass="16958">MTSGHVGRRGFLAIGAGLLLTGCATSYADNPAIPVIRRVQVSGSGNLWLQRMPPYLQRNLVRQLGSRYQPGAKGGATLSVALTDISFPVDSDGGLISIDSVDTLDGRVTLLSSSGGVIKSFPLFATTSSVDAAPEVPDPTPRRYDWLASSYAHWLLSKLV</sequence>